<proteinExistence type="predicted"/>
<dbReference type="NCBIfam" id="TIGR01668">
    <property type="entry name" value="YqeG_hyp_ppase"/>
    <property type="match status" value="1"/>
</dbReference>
<dbReference type="GO" id="GO:0008962">
    <property type="term" value="F:phosphatidylglycerophosphatase activity"/>
    <property type="evidence" value="ECO:0007669"/>
    <property type="project" value="InterPro"/>
</dbReference>
<dbReference type="KEGG" id="tmr:Tmar_1216"/>
<dbReference type="OrthoDB" id="9787572at2"/>
<dbReference type="STRING" id="644966.Tmar_1216"/>
<dbReference type="RefSeq" id="WP_013495634.1">
    <property type="nucleotide sequence ID" value="NC_014831.1"/>
</dbReference>
<evidence type="ECO:0000313" key="1">
    <source>
        <dbReference type="EMBL" id="ADU51329.1"/>
    </source>
</evidence>
<dbReference type="CDD" id="cd16416">
    <property type="entry name" value="HAD_BsYqeG-like"/>
    <property type="match status" value="1"/>
</dbReference>
<dbReference type="AlphaFoldDB" id="E6SL98"/>
<dbReference type="InterPro" id="IPR006439">
    <property type="entry name" value="HAD-SF_hydro_IA"/>
</dbReference>
<protein>
    <submittedName>
        <fullName evidence="1">HAD superfamily (Subfamily IIIA) phosphatase, TIGR01668</fullName>
    </submittedName>
</protein>
<dbReference type="eggNOG" id="COG2179">
    <property type="taxonomic scope" value="Bacteria"/>
</dbReference>
<keyword evidence="2" id="KW-1185">Reference proteome</keyword>
<dbReference type="InterPro" id="IPR010021">
    <property type="entry name" value="PGPP1/Gep4"/>
</dbReference>
<dbReference type="InterPro" id="IPR023214">
    <property type="entry name" value="HAD_sf"/>
</dbReference>
<organism evidence="1 2">
    <name type="scientific">Thermaerobacter marianensis (strain ATCC 700841 / DSM 12885 / JCM 10246 / 7p75a)</name>
    <dbReference type="NCBI Taxonomy" id="644966"/>
    <lineage>
        <taxon>Bacteria</taxon>
        <taxon>Bacillati</taxon>
        <taxon>Bacillota</taxon>
        <taxon>Clostridia</taxon>
        <taxon>Eubacteriales</taxon>
        <taxon>Clostridiales Family XVII. Incertae Sedis</taxon>
        <taxon>Thermaerobacter</taxon>
    </lineage>
</organism>
<dbReference type="Proteomes" id="UP000008915">
    <property type="component" value="Chromosome"/>
</dbReference>
<dbReference type="InterPro" id="IPR036412">
    <property type="entry name" value="HAD-like_sf"/>
</dbReference>
<dbReference type="GO" id="GO:0005737">
    <property type="term" value="C:cytoplasm"/>
    <property type="evidence" value="ECO:0007669"/>
    <property type="project" value="TreeGrafter"/>
</dbReference>
<dbReference type="Pfam" id="PF00702">
    <property type="entry name" value="Hydrolase"/>
    <property type="match status" value="1"/>
</dbReference>
<dbReference type="HOGENOM" id="CLU_056221_4_0_9"/>
<evidence type="ECO:0000313" key="2">
    <source>
        <dbReference type="Proteomes" id="UP000008915"/>
    </source>
</evidence>
<dbReference type="SUPFAM" id="SSF56784">
    <property type="entry name" value="HAD-like"/>
    <property type="match status" value="1"/>
</dbReference>
<dbReference type="Gene3D" id="3.40.50.1000">
    <property type="entry name" value="HAD superfamily/HAD-like"/>
    <property type="match status" value="1"/>
</dbReference>
<sequence length="172" mass="19490">MQRLWRLLTPRFVVPSIYAIRWDDLRDLGVRGLVLDLDNTLARRDQPLPDETLRRWLDEARQQGFSACILSNNLEHRVQLFAQACGVPAVHAATKPRRRAFLRALQTIGVEPAQAAVIGDQIFTDVLGGNRLGMVTVLVTPLPGKEFVGTRLVRLVERWVLRHLARRGALRS</sequence>
<dbReference type="PANTHER" id="PTHR19288:SF25">
    <property type="entry name" value="PHOSPHATIDYLGLYCEROPHOSPHATASE GEP4, MITOCHONDRIAL"/>
    <property type="match status" value="1"/>
</dbReference>
<gene>
    <name evidence="1" type="ordered locus">Tmar_1216</name>
</gene>
<dbReference type="NCBIfam" id="TIGR01509">
    <property type="entry name" value="HAD-SF-IA-v3"/>
    <property type="match status" value="1"/>
</dbReference>
<dbReference type="EMBL" id="CP002344">
    <property type="protein sequence ID" value="ADU51329.1"/>
    <property type="molecule type" value="Genomic_DNA"/>
</dbReference>
<dbReference type="InterPro" id="IPR006549">
    <property type="entry name" value="HAD-SF_hydro_IIIA"/>
</dbReference>
<accession>E6SL98</accession>
<reference evidence="2" key="2">
    <citation type="journal article" date="2010" name="Stand. Genomic Sci.">
        <title>Complete genome sequence of Thermaerobacter marianensis type strain (7p75aT).</title>
        <authorList>
            <person name="Han C."/>
            <person name="Gu W."/>
            <person name="Zhang X."/>
            <person name="Lapidus A."/>
            <person name="Nolan M."/>
            <person name="Copeland A."/>
            <person name="Lucas S."/>
            <person name="Glavina Del Rio T."/>
            <person name="Tice H."/>
            <person name="Cheng J."/>
            <person name="Tapia R."/>
            <person name="Goodwin L."/>
            <person name="Pitluck S."/>
            <person name="Pagani I."/>
            <person name="Ivanova N."/>
            <person name="Mavromatis K."/>
            <person name="Mikhailova N."/>
            <person name="Pati A."/>
            <person name="Chen A."/>
            <person name="Palaniappan K."/>
            <person name="Land M."/>
            <person name="Hauser L."/>
            <person name="Chang Y."/>
            <person name="Jeffries C."/>
            <person name="Schneider S."/>
            <person name="Rohde M."/>
            <person name="Goker M."/>
            <person name="Pukall R."/>
            <person name="Woyke T."/>
            <person name="Bristow J."/>
            <person name="Eisen J."/>
            <person name="Markowitz V."/>
            <person name="Hugenholtz P."/>
            <person name="Kyrpides N."/>
            <person name="Klenk H."/>
            <person name="Detter J."/>
        </authorList>
    </citation>
    <scope>NUCLEOTIDE SEQUENCE [LARGE SCALE GENOMIC DNA]</scope>
    <source>
        <strain evidence="2">ATCC 700841 / DSM 12885 / JCM 10246 / 7p75a</strain>
    </source>
</reference>
<reference evidence="1 2" key="1">
    <citation type="journal article" date="2010" name="Stand. Genomic Sci.">
        <title>Complete genome sequence of Thermaerobacter marianensis type strain (7p75a).</title>
        <authorList>
            <person name="Han C."/>
            <person name="Gu W."/>
            <person name="Zhang X."/>
            <person name="Lapidus A."/>
            <person name="Nolan M."/>
            <person name="Copeland A."/>
            <person name="Lucas S."/>
            <person name="Del Rio T.G."/>
            <person name="Tice H."/>
            <person name="Cheng J.F."/>
            <person name="Tapia R."/>
            <person name="Goodwin L."/>
            <person name="Pitluck S."/>
            <person name="Pagani I."/>
            <person name="Ivanova N."/>
            <person name="Mavromatis K."/>
            <person name="Mikhailova N."/>
            <person name="Pati A."/>
            <person name="Chen A."/>
            <person name="Palaniappan K."/>
            <person name="Land M."/>
            <person name="Hauser L."/>
            <person name="Chang Y.J."/>
            <person name="Jeffries C.D."/>
            <person name="Schneider S."/>
            <person name="Rohde M."/>
            <person name="Goker M."/>
            <person name="Pukall R."/>
            <person name="Woyke T."/>
            <person name="Bristow J."/>
            <person name="Eisen J.A."/>
            <person name="Markowitz V."/>
            <person name="Hugenholtz P."/>
            <person name="Kyrpides N.C."/>
            <person name="Klenk H.P."/>
            <person name="Detter J.C."/>
        </authorList>
    </citation>
    <scope>NUCLEOTIDE SEQUENCE [LARGE SCALE GENOMIC DNA]</scope>
    <source>
        <strain evidence="2">ATCC 700841 / DSM 12885 / JCM 10246 / 7p75a</strain>
    </source>
</reference>
<name>E6SL98_THEM7</name>
<dbReference type="NCBIfam" id="TIGR01662">
    <property type="entry name" value="HAD-SF-IIIA"/>
    <property type="match status" value="1"/>
</dbReference>
<dbReference type="PANTHER" id="PTHR19288">
    <property type="entry name" value="4-NITROPHENYLPHOSPHATASE-RELATED"/>
    <property type="match status" value="1"/>
</dbReference>